<proteinExistence type="predicted"/>
<protein>
    <submittedName>
        <fullName evidence="2">Uncharacterized protein</fullName>
    </submittedName>
</protein>
<comment type="caution">
    <text evidence="2">The sequence shown here is derived from an EMBL/GenBank/DDBJ whole genome shotgun (WGS) entry which is preliminary data.</text>
</comment>
<keyword evidence="3" id="KW-1185">Reference proteome</keyword>
<organism evidence="2 3">
    <name type="scientific">Oedothorax gibbosus</name>
    <dbReference type="NCBI Taxonomy" id="931172"/>
    <lineage>
        <taxon>Eukaryota</taxon>
        <taxon>Metazoa</taxon>
        <taxon>Ecdysozoa</taxon>
        <taxon>Arthropoda</taxon>
        <taxon>Chelicerata</taxon>
        <taxon>Arachnida</taxon>
        <taxon>Araneae</taxon>
        <taxon>Araneomorphae</taxon>
        <taxon>Entelegynae</taxon>
        <taxon>Araneoidea</taxon>
        <taxon>Linyphiidae</taxon>
        <taxon>Erigoninae</taxon>
        <taxon>Oedothorax</taxon>
    </lineage>
</organism>
<accession>A0AAV6VP91</accession>
<dbReference type="Proteomes" id="UP000827092">
    <property type="component" value="Unassembled WGS sequence"/>
</dbReference>
<sequence length="80" mass="8848">MPHRHYSPTHAQSSAGGLCRPRPITPTSVRPSAAFNNPICYRSGARIVGWRDSSLSVVGDLEETRKQSIEKSVNGDREDR</sequence>
<evidence type="ECO:0000313" key="2">
    <source>
        <dbReference type="EMBL" id="KAG8198379.1"/>
    </source>
</evidence>
<feature type="region of interest" description="Disordered" evidence="1">
    <location>
        <begin position="1"/>
        <end position="35"/>
    </location>
</feature>
<dbReference type="EMBL" id="JAFNEN010000041">
    <property type="protein sequence ID" value="KAG8198379.1"/>
    <property type="molecule type" value="Genomic_DNA"/>
</dbReference>
<feature type="compositionally biased region" description="Basic and acidic residues" evidence="1">
    <location>
        <begin position="62"/>
        <end position="80"/>
    </location>
</feature>
<evidence type="ECO:0000313" key="3">
    <source>
        <dbReference type="Proteomes" id="UP000827092"/>
    </source>
</evidence>
<feature type="region of interest" description="Disordered" evidence="1">
    <location>
        <begin position="59"/>
        <end position="80"/>
    </location>
</feature>
<name>A0AAV6VP91_9ARAC</name>
<reference evidence="2 3" key="1">
    <citation type="journal article" date="2022" name="Nat. Ecol. Evol.">
        <title>A masculinizing supergene underlies an exaggerated male reproductive morph in a spider.</title>
        <authorList>
            <person name="Hendrickx F."/>
            <person name="De Corte Z."/>
            <person name="Sonet G."/>
            <person name="Van Belleghem S.M."/>
            <person name="Kostlbacher S."/>
            <person name="Vangestel C."/>
        </authorList>
    </citation>
    <scope>NUCLEOTIDE SEQUENCE [LARGE SCALE GENOMIC DNA]</scope>
    <source>
        <strain evidence="2">W744_W776</strain>
    </source>
</reference>
<gene>
    <name evidence="2" type="ORF">JTE90_021624</name>
</gene>
<evidence type="ECO:0000256" key="1">
    <source>
        <dbReference type="SAM" id="MobiDB-lite"/>
    </source>
</evidence>
<dbReference type="AlphaFoldDB" id="A0AAV6VP91"/>